<dbReference type="Proteomes" id="UP000064939">
    <property type="component" value="Chromosome"/>
</dbReference>
<dbReference type="InterPro" id="IPR017871">
    <property type="entry name" value="ABC_transporter-like_CS"/>
</dbReference>
<dbReference type="Gene3D" id="3.40.50.300">
    <property type="entry name" value="P-loop containing nucleotide triphosphate hydrolases"/>
    <property type="match status" value="1"/>
</dbReference>
<dbReference type="GO" id="GO:0005524">
    <property type="term" value="F:ATP binding"/>
    <property type="evidence" value="ECO:0007669"/>
    <property type="project" value="UniProtKB-KW"/>
</dbReference>
<dbReference type="InterPro" id="IPR003593">
    <property type="entry name" value="AAA+_ATPase"/>
</dbReference>
<organism evidence="5 6">
    <name type="scientific">Acinetobacter equi</name>
    <dbReference type="NCBI Taxonomy" id="1324350"/>
    <lineage>
        <taxon>Bacteria</taxon>
        <taxon>Pseudomonadati</taxon>
        <taxon>Pseudomonadota</taxon>
        <taxon>Gammaproteobacteria</taxon>
        <taxon>Moraxellales</taxon>
        <taxon>Moraxellaceae</taxon>
        <taxon>Acinetobacter</taxon>
    </lineage>
</organism>
<evidence type="ECO:0000256" key="1">
    <source>
        <dbReference type="ARBA" id="ARBA00022448"/>
    </source>
</evidence>
<dbReference type="InterPro" id="IPR003439">
    <property type="entry name" value="ABC_transporter-like_ATP-bd"/>
</dbReference>
<dbReference type="PANTHER" id="PTHR42781">
    <property type="entry name" value="SPERMIDINE/PUTRESCINE IMPORT ATP-BINDING PROTEIN POTA"/>
    <property type="match status" value="1"/>
</dbReference>
<keyword evidence="6" id="KW-1185">Reference proteome</keyword>
<keyword evidence="3" id="KW-0067">ATP-binding</keyword>
<feature type="domain" description="ABC transporter" evidence="4">
    <location>
        <begin position="17"/>
        <end position="235"/>
    </location>
</feature>
<dbReference type="STRING" id="1324350.AOY20_09425"/>
<dbReference type="InterPro" id="IPR027417">
    <property type="entry name" value="P-loop_NTPase"/>
</dbReference>
<evidence type="ECO:0000313" key="6">
    <source>
        <dbReference type="Proteomes" id="UP000064939"/>
    </source>
</evidence>
<dbReference type="EMBL" id="CP012808">
    <property type="protein sequence ID" value="ALH95731.1"/>
    <property type="molecule type" value="Genomic_DNA"/>
</dbReference>
<proteinExistence type="predicted"/>
<name>A0A0N7GXV0_9GAMM</name>
<dbReference type="PANTHER" id="PTHR42781:SF4">
    <property type="entry name" value="SPERMIDINE_PUTRESCINE IMPORT ATP-BINDING PROTEIN POTA"/>
    <property type="match status" value="1"/>
</dbReference>
<keyword evidence="2" id="KW-0547">Nucleotide-binding</keyword>
<dbReference type="KEGG" id="aei:AOY20_09425"/>
<dbReference type="GO" id="GO:0016887">
    <property type="term" value="F:ATP hydrolysis activity"/>
    <property type="evidence" value="ECO:0007669"/>
    <property type="project" value="InterPro"/>
</dbReference>
<dbReference type="SUPFAM" id="SSF52540">
    <property type="entry name" value="P-loop containing nucleoside triphosphate hydrolases"/>
    <property type="match status" value="1"/>
</dbReference>
<dbReference type="Pfam" id="PF00005">
    <property type="entry name" value="ABC_tran"/>
    <property type="match status" value="1"/>
</dbReference>
<keyword evidence="1" id="KW-0813">Transport</keyword>
<dbReference type="AlphaFoldDB" id="A0A0N7GXV0"/>
<reference evidence="5 6" key="1">
    <citation type="journal article" date="2015" name="Int. J. Syst. Evol. Microbiol.">
        <title>Acinetobacter equi sp. nov. isolated from horse faeces.</title>
        <authorList>
            <person name="Poppel M.T."/>
            <person name="Skiebe E."/>
            <person name="Laue M."/>
            <person name="Bergmann H."/>
            <person name="Ebersberger I."/>
            <person name="Garn T."/>
            <person name="Fruth A."/>
            <person name="Baumgardt S."/>
            <person name="Busse H.J."/>
            <person name="Wilharm G."/>
        </authorList>
    </citation>
    <scope>NUCLEOTIDE SEQUENCE [LARGE SCALE GENOMIC DNA]</scope>
    <source>
        <strain evidence="5 6">114</strain>
    </source>
</reference>
<sequence length="235" mass="26844">MNMFKEKYCRSNNTDCLYDIALKKYAQKGIELLNCEMKSNAQSIVIMGASGAGKTLFLKSLAGLLPIDLGYIYFQDHIFLDTNNKINMPIKSRRVSYLFQEFALFPHLTVAQNIALAQTKSIFSLRENQAKKIAEKWLDIVDLSSFSSSYPQQLSGGQKQRVALARALAVEPQLLLLDEPFSALDQHLRAEMREWVKDIVQQQNIPMILVTHDIDDADYFADELWIMEQGCLKKK</sequence>
<dbReference type="InterPro" id="IPR050093">
    <property type="entry name" value="ABC_SmlMolc_Importer"/>
</dbReference>
<gene>
    <name evidence="5" type="ORF">AOY20_09425</name>
</gene>
<dbReference type="PROSITE" id="PS50893">
    <property type="entry name" value="ABC_TRANSPORTER_2"/>
    <property type="match status" value="1"/>
</dbReference>
<evidence type="ECO:0000313" key="5">
    <source>
        <dbReference type="EMBL" id="ALH95731.1"/>
    </source>
</evidence>
<evidence type="ECO:0000259" key="4">
    <source>
        <dbReference type="PROSITE" id="PS50893"/>
    </source>
</evidence>
<dbReference type="PROSITE" id="PS00211">
    <property type="entry name" value="ABC_TRANSPORTER_1"/>
    <property type="match status" value="1"/>
</dbReference>
<evidence type="ECO:0000256" key="3">
    <source>
        <dbReference type="ARBA" id="ARBA00022840"/>
    </source>
</evidence>
<protein>
    <recommendedName>
        <fullName evidence="4">ABC transporter domain-containing protein</fullName>
    </recommendedName>
</protein>
<dbReference type="SMART" id="SM00382">
    <property type="entry name" value="AAA"/>
    <property type="match status" value="1"/>
</dbReference>
<accession>A0A0N7GXV0</accession>
<evidence type="ECO:0000256" key="2">
    <source>
        <dbReference type="ARBA" id="ARBA00022741"/>
    </source>
</evidence>